<gene>
    <name evidence="6" type="ORF">WJX84_007273</name>
</gene>
<accession>A0AAW1RMT9</accession>
<dbReference type="InterPro" id="IPR014017">
    <property type="entry name" value="DNA_helicase_UvrD-like_C"/>
</dbReference>
<dbReference type="AlphaFoldDB" id="A0AAW1RMT9"/>
<reference evidence="6 7" key="1">
    <citation type="journal article" date="2024" name="Nat. Commun.">
        <title>Phylogenomics reveals the evolutionary origins of lichenization in chlorophyte algae.</title>
        <authorList>
            <person name="Puginier C."/>
            <person name="Libourel C."/>
            <person name="Otte J."/>
            <person name="Skaloud P."/>
            <person name="Haon M."/>
            <person name="Grisel S."/>
            <person name="Petersen M."/>
            <person name="Berrin J.G."/>
            <person name="Delaux P.M."/>
            <person name="Dal Grande F."/>
            <person name="Keller J."/>
        </authorList>
    </citation>
    <scope>NUCLEOTIDE SEQUENCE [LARGE SCALE GENOMIC DNA]</scope>
    <source>
        <strain evidence="6 7">SAG 2523</strain>
    </source>
</reference>
<feature type="domain" description="UvrD-like helicase C-terminal" evidence="5">
    <location>
        <begin position="167"/>
        <end position="207"/>
    </location>
</feature>
<dbReference type="SUPFAM" id="SSF52540">
    <property type="entry name" value="P-loop containing nucleoside triphosphate hydrolases"/>
    <property type="match status" value="1"/>
</dbReference>
<name>A0AAW1RMT9_9CHLO</name>
<evidence type="ECO:0000313" key="6">
    <source>
        <dbReference type="EMBL" id="KAK9835077.1"/>
    </source>
</evidence>
<keyword evidence="3" id="KW-0347">Helicase</keyword>
<evidence type="ECO:0000313" key="7">
    <source>
        <dbReference type="Proteomes" id="UP001485043"/>
    </source>
</evidence>
<dbReference type="EMBL" id="JALJOV010002082">
    <property type="protein sequence ID" value="KAK9835077.1"/>
    <property type="molecule type" value="Genomic_DNA"/>
</dbReference>
<evidence type="ECO:0000256" key="2">
    <source>
        <dbReference type="ARBA" id="ARBA00022801"/>
    </source>
</evidence>
<keyword evidence="1" id="KW-0547">Nucleotide-binding</keyword>
<dbReference type="InterPro" id="IPR027417">
    <property type="entry name" value="P-loop_NTPase"/>
</dbReference>
<sequence>MGQGHSLGSCLFGDFPASHTPPRDTLAASLPRRVQVMQRNGVVEESDGLSGLQQPALSDLASLVEEHLPVLPSAKEMGVSPAACRAVCKFRAQMALIRLQAEVCETDEVMLLVMEAIELEDYITSGAFSKQGNPLERWDRVELLLSLAKHFLAAAGGAGPTAGLCCEAGNMPFEGPNETPQEAEEEVRCAYVALTRAKRRLYITYAAERIEFGMRNHHVPSEMVGLIGPPKKPTENTAPKTALHSRRTNVSNLLVPSLAWR</sequence>
<proteinExistence type="predicted"/>
<keyword evidence="2" id="KW-0378">Hydrolase</keyword>
<protein>
    <recommendedName>
        <fullName evidence="5">UvrD-like helicase C-terminal domain-containing protein</fullName>
    </recommendedName>
</protein>
<keyword evidence="4" id="KW-0067">ATP-binding</keyword>
<evidence type="ECO:0000259" key="5">
    <source>
        <dbReference type="Pfam" id="PF13361"/>
    </source>
</evidence>
<dbReference type="Proteomes" id="UP001485043">
    <property type="component" value="Unassembled WGS sequence"/>
</dbReference>
<dbReference type="Pfam" id="PF13361">
    <property type="entry name" value="UvrD_C"/>
    <property type="match status" value="1"/>
</dbReference>
<evidence type="ECO:0000256" key="4">
    <source>
        <dbReference type="ARBA" id="ARBA00022840"/>
    </source>
</evidence>
<organism evidence="6 7">
    <name type="scientific">Apatococcus fuscideae</name>
    <dbReference type="NCBI Taxonomy" id="2026836"/>
    <lineage>
        <taxon>Eukaryota</taxon>
        <taxon>Viridiplantae</taxon>
        <taxon>Chlorophyta</taxon>
        <taxon>core chlorophytes</taxon>
        <taxon>Trebouxiophyceae</taxon>
        <taxon>Chlorellales</taxon>
        <taxon>Chlorellaceae</taxon>
        <taxon>Apatococcus</taxon>
    </lineage>
</organism>
<dbReference type="GO" id="GO:0005524">
    <property type="term" value="F:ATP binding"/>
    <property type="evidence" value="ECO:0007669"/>
    <property type="project" value="UniProtKB-KW"/>
</dbReference>
<comment type="caution">
    <text evidence="6">The sequence shown here is derived from an EMBL/GenBank/DDBJ whole genome shotgun (WGS) entry which is preliminary data.</text>
</comment>
<evidence type="ECO:0000256" key="3">
    <source>
        <dbReference type="ARBA" id="ARBA00022806"/>
    </source>
</evidence>
<dbReference type="GO" id="GO:0004386">
    <property type="term" value="F:helicase activity"/>
    <property type="evidence" value="ECO:0007669"/>
    <property type="project" value="UniProtKB-KW"/>
</dbReference>
<evidence type="ECO:0000256" key="1">
    <source>
        <dbReference type="ARBA" id="ARBA00022741"/>
    </source>
</evidence>
<dbReference type="Gene3D" id="3.30.160.800">
    <property type="match status" value="1"/>
</dbReference>
<dbReference type="GO" id="GO:0016787">
    <property type="term" value="F:hydrolase activity"/>
    <property type="evidence" value="ECO:0007669"/>
    <property type="project" value="UniProtKB-KW"/>
</dbReference>
<keyword evidence="7" id="KW-1185">Reference proteome</keyword>